<reference evidence="11 12" key="1">
    <citation type="submission" date="2013-12" db="EMBL/GenBank/DDBJ databases">
        <authorList>
            <person name="Stott M."/>
        </authorList>
    </citation>
    <scope>NUCLEOTIDE SEQUENCE [LARGE SCALE GENOMIC DNA]</scope>
    <source>
        <strain evidence="11 12">K22</strain>
    </source>
</reference>
<keyword evidence="5" id="KW-0378">Hydrolase</keyword>
<gene>
    <name evidence="11" type="ORF">PYK22_01773</name>
</gene>
<evidence type="ECO:0000256" key="10">
    <source>
        <dbReference type="RuleBase" id="RU361274"/>
    </source>
</evidence>
<evidence type="ECO:0000256" key="3">
    <source>
        <dbReference type="ARBA" id="ARBA00022679"/>
    </source>
</evidence>
<name>A0A0B6WXG2_9BACT</name>
<evidence type="ECO:0000256" key="8">
    <source>
        <dbReference type="ARBA" id="ARBA00048968"/>
    </source>
</evidence>
<dbReference type="EMBL" id="CBXV010000006">
    <property type="protein sequence ID" value="CDM65766.1"/>
    <property type="molecule type" value="Genomic_DNA"/>
</dbReference>
<dbReference type="OrthoDB" id="4279at2"/>
<keyword evidence="3" id="KW-0808">Transferase</keyword>
<comment type="catalytic activity">
    <reaction evidence="1">
        <text>inosine + phosphate = alpha-D-ribose 1-phosphate + hypoxanthine</text>
        <dbReference type="Rhea" id="RHEA:27646"/>
        <dbReference type="ChEBI" id="CHEBI:17368"/>
        <dbReference type="ChEBI" id="CHEBI:17596"/>
        <dbReference type="ChEBI" id="CHEBI:43474"/>
        <dbReference type="ChEBI" id="CHEBI:57720"/>
        <dbReference type="EC" id="2.4.2.1"/>
    </reaction>
    <physiologicalReaction direction="left-to-right" evidence="1">
        <dbReference type="Rhea" id="RHEA:27647"/>
    </physiologicalReaction>
</comment>
<dbReference type="Proteomes" id="UP000031518">
    <property type="component" value="Unassembled WGS sequence"/>
</dbReference>
<evidence type="ECO:0000313" key="12">
    <source>
        <dbReference type="Proteomes" id="UP000031518"/>
    </source>
</evidence>
<dbReference type="InterPro" id="IPR011324">
    <property type="entry name" value="Cytotoxic_necrot_fac-like_cat"/>
</dbReference>
<dbReference type="GO" id="GO:0005507">
    <property type="term" value="F:copper ion binding"/>
    <property type="evidence" value="ECO:0007669"/>
    <property type="project" value="TreeGrafter"/>
</dbReference>
<evidence type="ECO:0000256" key="1">
    <source>
        <dbReference type="ARBA" id="ARBA00000553"/>
    </source>
</evidence>
<dbReference type="NCBIfam" id="TIGR00726">
    <property type="entry name" value="peptidoglycan editing factor PgeF"/>
    <property type="match status" value="1"/>
</dbReference>
<protein>
    <recommendedName>
        <fullName evidence="10">Purine nucleoside phosphorylase</fullName>
    </recommendedName>
</protein>
<dbReference type="RefSeq" id="WP_060635499.1">
    <property type="nucleotide sequence ID" value="NZ_CBXV010000006.1"/>
</dbReference>
<dbReference type="AlphaFoldDB" id="A0A0B6WXG2"/>
<comment type="catalytic activity">
    <reaction evidence="8">
        <text>adenosine + phosphate = alpha-D-ribose 1-phosphate + adenine</text>
        <dbReference type="Rhea" id="RHEA:27642"/>
        <dbReference type="ChEBI" id="CHEBI:16335"/>
        <dbReference type="ChEBI" id="CHEBI:16708"/>
        <dbReference type="ChEBI" id="CHEBI:43474"/>
        <dbReference type="ChEBI" id="CHEBI:57720"/>
        <dbReference type="EC" id="2.4.2.1"/>
    </reaction>
    <physiologicalReaction direction="left-to-right" evidence="8">
        <dbReference type="Rhea" id="RHEA:27643"/>
    </physiologicalReaction>
</comment>
<proteinExistence type="inferred from homology"/>
<dbReference type="Gene3D" id="3.60.140.10">
    <property type="entry name" value="CNF1/YfiH-like putative cysteine hydrolases"/>
    <property type="match status" value="1"/>
</dbReference>
<comment type="similarity">
    <text evidence="2 10">Belongs to the purine nucleoside phosphorylase YfiH/LACC1 family.</text>
</comment>
<evidence type="ECO:0000256" key="7">
    <source>
        <dbReference type="ARBA" id="ARBA00047989"/>
    </source>
</evidence>
<dbReference type="SUPFAM" id="SSF64438">
    <property type="entry name" value="CNF1/YfiH-like putative cysteine hydrolases"/>
    <property type="match status" value="1"/>
</dbReference>
<reference evidence="11 12" key="2">
    <citation type="submission" date="2015-01" db="EMBL/GenBank/DDBJ databases">
        <title>Complete genome sequence of Pyrinomonas methylaliphatogenes type strain K22T.</title>
        <authorList>
            <person name="Lee K.C.Y."/>
            <person name="Power J.F."/>
            <person name="Dunfield P.F."/>
            <person name="Morgan X.C."/>
            <person name="Huttenhower C."/>
            <person name="Stott M.B."/>
        </authorList>
    </citation>
    <scope>NUCLEOTIDE SEQUENCE [LARGE SCALE GENOMIC DNA]</scope>
    <source>
        <strain evidence="11 12">K22</strain>
    </source>
</reference>
<evidence type="ECO:0000256" key="6">
    <source>
        <dbReference type="ARBA" id="ARBA00022833"/>
    </source>
</evidence>
<dbReference type="Pfam" id="PF02578">
    <property type="entry name" value="Cu-oxidase_4"/>
    <property type="match status" value="1"/>
</dbReference>
<evidence type="ECO:0000313" key="11">
    <source>
        <dbReference type="EMBL" id="CDM65766.1"/>
    </source>
</evidence>
<dbReference type="GO" id="GO:0016787">
    <property type="term" value="F:hydrolase activity"/>
    <property type="evidence" value="ECO:0007669"/>
    <property type="project" value="UniProtKB-KW"/>
</dbReference>
<dbReference type="STRING" id="454194.PYK22_01773"/>
<dbReference type="PANTHER" id="PTHR30616">
    <property type="entry name" value="UNCHARACTERIZED PROTEIN YFIH"/>
    <property type="match status" value="1"/>
</dbReference>
<dbReference type="PANTHER" id="PTHR30616:SF2">
    <property type="entry name" value="PURINE NUCLEOSIDE PHOSPHORYLASE LACC1"/>
    <property type="match status" value="1"/>
</dbReference>
<keyword evidence="12" id="KW-1185">Reference proteome</keyword>
<keyword evidence="6" id="KW-0862">Zinc</keyword>
<evidence type="ECO:0000256" key="2">
    <source>
        <dbReference type="ARBA" id="ARBA00007353"/>
    </source>
</evidence>
<evidence type="ECO:0000256" key="5">
    <source>
        <dbReference type="ARBA" id="ARBA00022801"/>
    </source>
</evidence>
<evidence type="ECO:0000256" key="4">
    <source>
        <dbReference type="ARBA" id="ARBA00022723"/>
    </source>
</evidence>
<comment type="catalytic activity">
    <reaction evidence="7">
        <text>adenosine + H2O + H(+) = inosine + NH4(+)</text>
        <dbReference type="Rhea" id="RHEA:24408"/>
        <dbReference type="ChEBI" id="CHEBI:15377"/>
        <dbReference type="ChEBI" id="CHEBI:15378"/>
        <dbReference type="ChEBI" id="CHEBI:16335"/>
        <dbReference type="ChEBI" id="CHEBI:17596"/>
        <dbReference type="ChEBI" id="CHEBI:28938"/>
        <dbReference type="EC" id="3.5.4.4"/>
    </reaction>
    <physiologicalReaction direction="left-to-right" evidence="7">
        <dbReference type="Rhea" id="RHEA:24409"/>
    </physiologicalReaction>
</comment>
<dbReference type="CDD" id="cd16833">
    <property type="entry name" value="YfiH"/>
    <property type="match status" value="1"/>
</dbReference>
<dbReference type="InterPro" id="IPR003730">
    <property type="entry name" value="Cu_polyphenol_OxRdtase"/>
</dbReference>
<evidence type="ECO:0000256" key="9">
    <source>
        <dbReference type="ARBA" id="ARBA00049893"/>
    </source>
</evidence>
<comment type="catalytic activity">
    <reaction evidence="9">
        <text>S-methyl-5'-thioadenosine + phosphate = 5-(methylsulfanyl)-alpha-D-ribose 1-phosphate + adenine</text>
        <dbReference type="Rhea" id="RHEA:11852"/>
        <dbReference type="ChEBI" id="CHEBI:16708"/>
        <dbReference type="ChEBI" id="CHEBI:17509"/>
        <dbReference type="ChEBI" id="CHEBI:43474"/>
        <dbReference type="ChEBI" id="CHEBI:58533"/>
        <dbReference type="EC" id="2.4.2.28"/>
    </reaction>
    <physiologicalReaction direction="left-to-right" evidence="9">
        <dbReference type="Rhea" id="RHEA:11853"/>
    </physiologicalReaction>
</comment>
<sequence length="282" mass="31160">MPTETITDEILSAAGFRWRTQDGVTILFCAPMEDAGFASAFSTRSGGVSPLPQAALNLAGFNDDAAENILENRRRFLHVIGGEWTLATCWQVHGIEVRRVDDSLEVAKENHRCDALMTATPGILLGVKTADCVPVLLADERVGAVAAVHAGWRGTLKRIVARAFWSLRQTYGTRAQDLRVSIGPAARACCYEVGPDVLAAFRQEFSEIEHLLTPTRPDFARIDLQRANAEQLMAEGVLPEKIHIAPLCTMCRTDLFFSYRREKAIHGRVGRSMAVIGRRKDR</sequence>
<accession>A0A0B6WXG2</accession>
<organism evidence="11 12">
    <name type="scientific">Pyrinomonas methylaliphatogenes</name>
    <dbReference type="NCBI Taxonomy" id="454194"/>
    <lineage>
        <taxon>Bacteria</taxon>
        <taxon>Pseudomonadati</taxon>
        <taxon>Acidobacteriota</taxon>
        <taxon>Blastocatellia</taxon>
        <taxon>Blastocatellales</taxon>
        <taxon>Pyrinomonadaceae</taxon>
        <taxon>Pyrinomonas</taxon>
    </lineage>
</organism>
<dbReference type="GO" id="GO:0017061">
    <property type="term" value="F:S-methyl-5-thioadenosine phosphorylase activity"/>
    <property type="evidence" value="ECO:0007669"/>
    <property type="project" value="UniProtKB-EC"/>
</dbReference>
<keyword evidence="4" id="KW-0479">Metal-binding</keyword>
<dbReference type="InterPro" id="IPR038371">
    <property type="entry name" value="Cu_polyphenol_OxRdtase_sf"/>
</dbReference>